<evidence type="ECO:0000256" key="1">
    <source>
        <dbReference type="SAM" id="MobiDB-lite"/>
    </source>
</evidence>
<proteinExistence type="predicted"/>
<gene>
    <name evidence="2" type="primary">Dwil\GK15767</name>
    <name evidence="2" type="ORF">Dwil_GK15767</name>
</gene>
<feature type="compositionally biased region" description="Basic and acidic residues" evidence="1">
    <location>
        <begin position="157"/>
        <end position="177"/>
    </location>
</feature>
<evidence type="ECO:0000313" key="2">
    <source>
        <dbReference type="EMBL" id="EDW74697.1"/>
    </source>
</evidence>
<dbReference type="OrthoDB" id="7851837at2759"/>
<dbReference type="AlphaFoldDB" id="B4MRF8"/>
<keyword evidence="3" id="KW-1185">Reference proteome</keyword>
<dbReference type="FunCoup" id="B4MRF8">
    <property type="interactions" value="2"/>
</dbReference>
<dbReference type="InParanoid" id="B4MRF8"/>
<organism evidence="2 3">
    <name type="scientific">Drosophila willistoni</name>
    <name type="common">Fruit fly</name>
    <dbReference type="NCBI Taxonomy" id="7260"/>
    <lineage>
        <taxon>Eukaryota</taxon>
        <taxon>Metazoa</taxon>
        <taxon>Ecdysozoa</taxon>
        <taxon>Arthropoda</taxon>
        <taxon>Hexapoda</taxon>
        <taxon>Insecta</taxon>
        <taxon>Pterygota</taxon>
        <taxon>Neoptera</taxon>
        <taxon>Endopterygota</taxon>
        <taxon>Diptera</taxon>
        <taxon>Brachycera</taxon>
        <taxon>Muscomorpha</taxon>
        <taxon>Ephydroidea</taxon>
        <taxon>Drosophilidae</taxon>
        <taxon>Drosophila</taxon>
        <taxon>Sophophora</taxon>
    </lineage>
</organism>
<name>B4MRF8_DROWI</name>
<dbReference type="KEGG" id="dwi:6640726"/>
<feature type="compositionally biased region" description="Polar residues" evidence="1">
    <location>
        <begin position="141"/>
        <end position="153"/>
    </location>
</feature>
<sequence length="267" mass="30917">MSVVSKNLRSIKSLSQIGLAKSMFIEGGVNGLIIRDISSRRRGLPRCPPQVSTQNQQRHWNSDYKENRSNANPIMRYVAPTRRNNILTAQNAAKQRRHQEYNEMNRMDDVNRENRNRLKEVLIRGQNRTNLTISEEEARQLATNEGTTSSTLPSEEMDLKIDIVSTDKKKQPQDQKRNSNPMTKMNTAEEDLRTVRETIFGSVDEDDEDSLTDCLSDDLFKRVSAQKIHLKEAVICKKVRSPYSSYVNHRNRWAEFRHSMIYGRASF</sequence>
<feature type="region of interest" description="Disordered" evidence="1">
    <location>
        <begin position="134"/>
        <end position="189"/>
    </location>
</feature>
<accession>B4MRF8</accession>
<protein>
    <submittedName>
        <fullName evidence="2">Uncharacterized protein</fullName>
    </submittedName>
</protein>
<reference evidence="2 3" key="1">
    <citation type="journal article" date="2007" name="Nature">
        <title>Evolution of genes and genomes on the Drosophila phylogeny.</title>
        <authorList>
            <consortium name="Drosophila 12 Genomes Consortium"/>
            <person name="Clark A.G."/>
            <person name="Eisen M.B."/>
            <person name="Smith D.R."/>
            <person name="Bergman C.M."/>
            <person name="Oliver B."/>
            <person name="Markow T.A."/>
            <person name="Kaufman T.C."/>
            <person name="Kellis M."/>
            <person name="Gelbart W."/>
            <person name="Iyer V.N."/>
            <person name="Pollard D.A."/>
            <person name="Sackton T.B."/>
            <person name="Larracuente A.M."/>
            <person name="Singh N.D."/>
            <person name="Abad J.P."/>
            <person name="Abt D.N."/>
            <person name="Adryan B."/>
            <person name="Aguade M."/>
            <person name="Akashi H."/>
            <person name="Anderson W.W."/>
            <person name="Aquadro C.F."/>
            <person name="Ardell D.H."/>
            <person name="Arguello R."/>
            <person name="Artieri C.G."/>
            <person name="Barbash D.A."/>
            <person name="Barker D."/>
            <person name="Barsanti P."/>
            <person name="Batterham P."/>
            <person name="Batzoglou S."/>
            <person name="Begun D."/>
            <person name="Bhutkar A."/>
            <person name="Blanco E."/>
            <person name="Bosak S.A."/>
            <person name="Bradley R.K."/>
            <person name="Brand A.D."/>
            <person name="Brent M.R."/>
            <person name="Brooks A.N."/>
            <person name="Brown R.H."/>
            <person name="Butlin R.K."/>
            <person name="Caggese C."/>
            <person name="Calvi B.R."/>
            <person name="Bernardo de Carvalho A."/>
            <person name="Caspi A."/>
            <person name="Castrezana S."/>
            <person name="Celniker S.E."/>
            <person name="Chang J.L."/>
            <person name="Chapple C."/>
            <person name="Chatterji S."/>
            <person name="Chinwalla A."/>
            <person name="Civetta A."/>
            <person name="Clifton S.W."/>
            <person name="Comeron J.M."/>
            <person name="Costello J.C."/>
            <person name="Coyne J.A."/>
            <person name="Daub J."/>
            <person name="David R.G."/>
            <person name="Delcher A.L."/>
            <person name="Delehaunty K."/>
            <person name="Do C.B."/>
            <person name="Ebling H."/>
            <person name="Edwards K."/>
            <person name="Eickbush T."/>
            <person name="Evans J.D."/>
            <person name="Filipski A."/>
            <person name="Findeiss S."/>
            <person name="Freyhult E."/>
            <person name="Fulton L."/>
            <person name="Fulton R."/>
            <person name="Garcia A.C."/>
            <person name="Gardiner A."/>
            <person name="Garfield D.A."/>
            <person name="Garvin B.E."/>
            <person name="Gibson G."/>
            <person name="Gilbert D."/>
            <person name="Gnerre S."/>
            <person name="Godfrey J."/>
            <person name="Good R."/>
            <person name="Gotea V."/>
            <person name="Gravely B."/>
            <person name="Greenberg A.J."/>
            <person name="Griffiths-Jones S."/>
            <person name="Gross S."/>
            <person name="Guigo R."/>
            <person name="Gustafson E.A."/>
            <person name="Haerty W."/>
            <person name="Hahn M.W."/>
            <person name="Halligan D.L."/>
            <person name="Halpern A.L."/>
            <person name="Halter G.M."/>
            <person name="Han M.V."/>
            <person name="Heger A."/>
            <person name="Hillier L."/>
            <person name="Hinrichs A.S."/>
            <person name="Holmes I."/>
            <person name="Hoskins R.A."/>
            <person name="Hubisz M.J."/>
            <person name="Hultmark D."/>
            <person name="Huntley M.A."/>
            <person name="Jaffe D.B."/>
            <person name="Jagadeeshan S."/>
            <person name="Jeck W.R."/>
            <person name="Johnson J."/>
            <person name="Jones C.D."/>
            <person name="Jordan W.C."/>
            <person name="Karpen G.H."/>
            <person name="Kataoka E."/>
            <person name="Keightley P.D."/>
            <person name="Kheradpour P."/>
            <person name="Kirkness E.F."/>
            <person name="Koerich L.B."/>
            <person name="Kristiansen K."/>
            <person name="Kudrna D."/>
            <person name="Kulathinal R.J."/>
            <person name="Kumar S."/>
            <person name="Kwok R."/>
            <person name="Lander E."/>
            <person name="Langley C.H."/>
            <person name="Lapoint R."/>
            <person name="Lazzaro B.P."/>
            <person name="Lee S.J."/>
            <person name="Levesque L."/>
            <person name="Li R."/>
            <person name="Lin C.F."/>
            <person name="Lin M.F."/>
            <person name="Lindblad-Toh K."/>
            <person name="Llopart A."/>
            <person name="Long M."/>
            <person name="Low L."/>
            <person name="Lozovsky E."/>
            <person name="Lu J."/>
            <person name="Luo M."/>
            <person name="Machado C.A."/>
            <person name="Makalowski W."/>
            <person name="Marzo M."/>
            <person name="Matsuda M."/>
            <person name="Matzkin L."/>
            <person name="McAllister B."/>
            <person name="McBride C.S."/>
            <person name="McKernan B."/>
            <person name="McKernan K."/>
            <person name="Mendez-Lago M."/>
            <person name="Minx P."/>
            <person name="Mollenhauer M.U."/>
            <person name="Montooth K."/>
            <person name="Mount S.M."/>
            <person name="Mu X."/>
            <person name="Myers E."/>
            <person name="Negre B."/>
            <person name="Newfeld S."/>
            <person name="Nielsen R."/>
            <person name="Noor M.A."/>
            <person name="O'Grady P."/>
            <person name="Pachter L."/>
            <person name="Papaceit M."/>
            <person name="Parisi M.J."/>
            <person name="Parisi M."/>
            <person name="Parts L."/>
            <person name="Pedersen J.S."/>
            <person name="Pesole G."/>
            <person name="Phillippy A.M."/>
            <person name="Ponting C.P."/>
            <person name="Pop M."/>
            <person name="Porcelli D."/>
            <person name="Powell J.R."/>
            <person name="Prohaska S."/>
            <person name="Pruitt K."/>
            <person name="Puig M."/>
            <person name="Quesneville H."/>
            <person name="Ram K.R."/>
            <person name="Rand D."/>
            <person name="Rasmussen M.D."/>
            <person name="Reed L.K."/>
            <person name="Reenan R."/>
            <person name="Reily A."/>
            <person name="Remington K.A."/>
            <person name="Rieger T.T."/>
            <person name="Ritchie M.G."/>
            <person name="Robin C."/>
            <person name="Rogers Y.H."/>
            <person name="Rohde C."/>
            <person name="Rozas J."/>
            <person name="Rubenfield M.J."/>
            <person name="Ruiz A."/>
            <person name="Russo S."/>
            <person name="Salzberg S.L."/>
            <person name="Sanchez-Gracia A."/>
            <person name="Saranga D.J."/>
            <person name="Sato H."/>
            <person name="Schaeffer S.W."/>
            <person name="Schatz M.C."/>
            <person name="Schlenke T."/>
            <person name="Schwartz R."/>
            <person name="Segarra C."/>
            <person name="Singh R.S."/>
            <person name="Sirot L."/>
            <person name="Sirota M."/>
            <person name="Sisneros N.B."/>
            <person name="Smith C.D."/>
            <person name="Smith T.F."/>
            <person name="Spieth J."/>
            <person name="Stage D.E."/>
            <person name="Stark A."/>
            <person name="Stephan W."/>
            <person name="Strausberg R.L."/>
            <person name="Strempel S."/>
            <person name="Sturgill D."/>
            <person name="Sutton G."/>
            <person name="Sutton G.G."/>
            <person name="Tao W."/>
            <person name="Teichmann S."/>
            <person name="Tobari Y.N."/>
            <person name="Tomimura Y."/>
            <person name="Tsolas J.M."/>
            <person name="Valente V.L."/>
            <person name="Venter E."/>
            <person name="Venter J.C."/>
            <person name="Vicario S."/>
            <person name="Vieira F.G."/>
            <person name="Vilella A.J."/>
            <person name="Villasante A."/>
            <person name="Walenz B."/>
            <person name="Wang J."/>
            <person name="Wasserman M."/>
            <person name="Watts T."/>
            <person name="Wilson D."/>
            <person name="Wilson R.K."/>
            <person name="Wing R.A."/>
            <person name="Wolfner M.F."/>
            <person name="Wong A."/>
            <person name="Wong G.K."/>
            <person name="Wu C.I."/>
            <person name="Wu G."/>
            <person name="Yamamoto D."/>
            <person name="Yang H.P."/>
            <person name="Yang S.P."/>
            <person name="Yorke J.A."/>
            <person name="Yoshida K."/>
            <person name="Zdobnov E."/>
            <person name="Zhang P."/>
            <person name="Zhang Y."/>
            <person name="Zimin A.V."/>
            <person name="Baldwin J."/>
            <person name="Abdouelleil A."/>
            <person name="Abdulkadir J."/>
            <person name="Abebe A."/>
            <person name="Abera B."/>
            <person name="Abreu J."/>
            <person name="Acer S.C."/>
            <person name="Aftuck L."/>
            <person name="Alexander A."/>
            <person name="An P."/>
            <person name="Anderson E."/>
            <person name="Anderson S."/>
            <person name="Arachi H."/>
            <person name="Azer M."/>
            <person name="Bachantsang P."/>
            <person name="Barry A."/>
            <person name="Bayul T."/>
            <person name="Berlin A."/>
            <person name="Bessette D."/>
            <person name="Bloom T."/>
            <person name="Blye J."/>
            <person name="Boguslavskiy L."/>
            <person name="Bonnet C."/>
            <person name="Boukhgalter B."/>
            <person name="Bourzgui I."/>
            <person name="Brown A."/>
            <person name="Cahill P."/>
            <person name="Channer S."/>
            <person name="Cheshatsang Y."/>
            <person name="Chuda L."/>
            <person name="Citroen M."/>
            <person name="Collymore A."/>
            <person name="Cooke P."/>
            <person name="Costello M."/>
            <person name="D'Aco K."/>
            <person name="Daza R."/>
            <person name="De Haan G."/>
            <person name="DeGray S."/>
            <person name="DeMaso C."/>
            <person name="Dhargay N."/>
            <person name="Dooley K."/>
            <person name="Dooley E."/>
            <person name="Doricent M."/>
            <person name="Dorje P."/>
            <person name="Dorjee K."/>
            <person name="Dupes A."/>
            <person name="Elong R."/>
            <person name="Falk J."/>
            <person name="Farina A."/>
            <person name="Faro S."/>
            <person name="Ferguson D."/>
            <person name="Fisher S."/>
            <person name="Foley C.D."/>
            <person name="Franke A."/>
            <person name="Friedrich D."/>
            <person name="Gadbois L."/>
            <person name="Gearin G."/>
            <person name="Gearin C.R."/>
            <person name="Giannoukos G."/>
            <person name="Goode T."/>
            <person name="Graham J."/>
            <person name="Grandbois E."/>
            <person name="Grewal S."/>
            <person name="Gyaltsen K."/>
            <person name="Hafez N."/>
            <person name="Hagos B."/>
            <person name="Hall J."/>
            <person name="Henson C."/>
            <person name="Hollinger A."/>
            <person name="Honan T."/>
            <person name="Huard M.D."/>
            <person name="Hughes L."/>
            <person name="Hurhula B."/>
            <person name="Husby M.E."/>
            <person name="Kamat A."/>
            <person name="Kanga B."/>
            <person name="Kashin S."/>
            <person name="Khazanovich D."/>
            <person name="Kisner P."/>
            <person name="Lance K."/>
            <person name="Lara M."/>
            <person name="Lee W."/>
            <person name="Lennon N."/>
            <person name="Letendre F."/>
            <person name="LeVine R."/>
            <person name="Lipovsky A."/>
            <person name="Liu X."/>
            <person name="Liu J."/>
            <person name="Liu S."/>
            <person name="Lokyitsang T."/>
            <person name="Lokyitsang Y."/>
            <person name="Lubonja R."/>
            <person name="Lui A."/>
            <person name="MacDonald P."/>
            <person name="Magnisalis V."/>
            <person name="Maru K."/>
            <person name="Matthews C."/>
            <person name="McCusker W."/>
            <person name="McDonough S."/>
            <person name="Mehta T."/>
            <person name="Meldrim J."/>
            <person name="Meneus L."/>
            <person name="Mihai O."/>
            <person name="Mihalev A."/>
            <person name="Mihova T."/>
            <person name="Mittelman R."/>
            <person name="Mlenga V."/>
            <person name="Montmayeur A."/>
            <person name="Mulrain L."/>
            <person name="Navidi A."/>
            <person name="Naylor J."/>
            <person name="Negash T."/>
            <person name="Nguyen T."/>
            <person name="Nguyen N."/>
            <person name="Nicol R."/>
            <person name="Norbu C."/>
            <person name="Norbu N."/>
            <person name="Novod N."/>
            <person name="O'Neill B."/>
            <person name="Osman S."/>
            <person name="Markiewicz E."/>
            <person name="Oyono O.L."/>
            <person name="Patti C."/>
            <person name="Phunkhang P."/>
            <person name="Pierre F."/>
            <person name="Priest M."/>
            <person name="Raghuraman S."/>
            <person name="Rege F."/>
            <person name="Reyes R."/>
            <person name="Rise C."/>
            <person name="Rogov P."/>
            <person name="Ross K."/>
            <person name="Ryan E."/>
            <person name="Settipalli S."/>
            <person name="Shea T."/>
            <person name="Sherpa N."/>
            <person name="Shi L."/>
            <person name="Shih D."/>
            <person name="Sparrow T."/>
            <person name="Spaulding J."/>
            <person name="Stalker J."/>
            <person name="Stange-Thomann N."/>
            <person name="Stavropoulos S."/>
            <person name="Stone C."/>
            <person name="Strader C."/>
            <person name="Tesfaye S."/>
            <person name="Thomson T."/>
            <person name="Thoulutsang Y."/>
            <person name="Thoulutsang D."/>
            <person name="Topham K."/>
            <person name="Topping I."/>
            <person name="Tsamla T."/>
            <person name="Vassiliev H."/>
            <person name="Vo A."/>
            <person name="Wangchuk T."/>
            <person name="Wangdi T."/>
            <person name="Weiand M."/>
            <person name="Wilkinson J."/>
            <person name="Wilson A."/>
            <person name="Yadav S."/>
            <person name="Young G."/>
            <person name="Yu Q."/>
            <person name="Zembek L."/>
            <person name="Zhong D."/>
            <person name="Zimmer A."/>
            <person name="Zwirko Z."/>
            <person name="Jaffe D.B."/>
            <person name="Alvarez P."/>
            <person name="Brockman W."/>
            <person name="Butler J."/>
            <person name="Chin C."/>
            <person name="Gnerre S."/>
            <person name="Grabherr M."/>
            <person name="Kleber M."/>
            <person name="Mauceli E."/>
            <person name="MacCallum I."/>
        </authorList>
    </citation>
    <scope>NUCLEOTIDE SEQUENCE [LARGE SCALE GENOMIC DNA]</scope>
    <source>
        <strain evidence="3">Tucson 14030-0811.24</strain>
    </source>
</reference>
<dbReference type="STRING" id="7260.B4MRF8"/>
<dbReference type="PhylomeDB" id="B4MRF8"/>
<dbReference type="Proteomes" id="UP000007798">
    <property type="component" value="Unassembled WGS sequence"/>
</dbReference>
<evidence type="ECO:0000313" key="3">
    <source>
        <dbReference type="Proteomes" id="UP000007798"/>
    </source>
</evidence>
<dbReference type="EMBL" id="CH963850">
    <property type="protein sequence ID" value="EDW74697.1"/>
    <property type="molecule type" value="Genomic_DNA"/>
</dbReference>
<dbReference type="HOGENOM" id="CLU_1225942_0_0_1"/>